<organism evidence="1 2">
    <name type="scientific">Conidiobolus coronatus (strain ATCC 28846 / CBS 209.66 / NRRL 28638)</name>
    <name type="common">Delacroixia coronata</name>
    <dbReference type="NCBI Taxonomy" id="796925"/>
    <lineage>
        <taxon>Eukaryota</taxon>
        <taxon>Fungi</taxon>
        <taxon>Fungi incertae sedis</taxon>
        <taxon>Zoopagomycota</taxon>
        <taxon>Entomophthoromycotina</taxon>
        <taxon>Entomophthoromycetes</taxon>
        <taxon>Entomophthorales</taxon>
        <taxon>Ancylistaceae</taxon>
        <taxon>Conidiobolus</taxon>
    </lineage>
</organism>
<dbReference type="EMBL" id="KQ964488">
    <property type="protein sequence ID" value="KXN70960.1"/>
    <property type="molecule type" value="Genomic_DNA"/>
</dbReference>
<name>A0A137P7H9_CONC2</name>
<evidence type="ECO:0000313" key="2">
    <source>
        <dbReference type="Proteomes" id="UP000070444"/>
    </source>
</evidence>
<dbReference type="Gene3D" id="3.80.10.10">
    <property type="entry name" value="Ribonuclease Inhibitor"/>
    <property type="match status" value="1"/>
</dbReference>
<keyword evidence="2" id="KW-1185">Reference proteome</keyword>
<reference evidence="1 2" key="1">
    <citation type="journal article" date="2015" name="Genome Biol. Evol.">
        <title>Phylogenomic analyses indicate that early fungi evolved digesting cell walls of algal ancestors of land plants.</title>
        <authorList>
            <person name="Chang Y."/>
            <person name="Wang S."/>
            <person name="Sekimoto S."/>
            <person name="Aerts A.L."/>
            <person name="Choi C."/>
            <person name="Clum A."/>
            <person name="LaButti K.M."/>
            <person name="Lindquist E.A."/>
            <person name="Yee Ngan C."/>
            <person name="Ohm R.A."/>
            <person name="Salamov A.A."/>
            <person name="Grigoriev I.V."/>
            <person name="Spatafora J.W."/>
            <person name="Berbee M.L."/>
        </authorList>
    </citation>
    <scope>NUCLEOTIDE SEQUENCE [LARGE SCALE GENOMIC DNA]</scope>
    <source>
        <strain evidence="1 2">NRRL 28638</strain>
    </source>
</reference>
<accession>A0A137P7H9</accession>
<protein>
    <recommendedName>
        <fullName evidence="3">RNI-like protein</fullName>
    </recommendedName>
</protein>
<evidence type="ECO:0000313" key="1">
    <source>
        <dbReference type="EMBL" id="KXN70960.1"/>
    </source>
</evidence>
<evidence type="ECO:0008006" key="3">
    <source>
        <dbReference type="Google" id="ProtNLM"/>
    </source>
</evidence>
<dbReference type="InterPro" id="IPR032675">
    <property type="entry name" value="LRR_dom_sf"/>
</dbReference>
<sequence>MLPKNVLKNIIKNLSNLHSLLLFDIIIFYSKNDSKVDDFKFSKNLKKLEWENCGQNEVSSTDYLRVKDLKVFALFNNQNMDISLNLVNTLKHLYWHSEVDDNQLFDEIISNNPKLTSLDATSRLLNANNFYHISNNSNLTKLSITHDGFHLDFDSTRLLNLSNIKTLKLYRLYDKDCTIIDIIIENCNNLEELNIDYYVGFERSLKHFINVLTRLKILSIYNNEYSLAKVYTALRHSNLEQLKVGSRNPIKFKSNNFNNFNRMKKLKFIENYHLKTIKIPKYDELDNWRIIKYPKSTQYWKINS</sequence>
<dbReference type="SUPFAM" id="SSF52047">
    <property type="entry name" value="RNI-like"/>
    <property type="match status" value="1"/>
</dbReference>
<dbReference type="AlphaFoldDB" id="A0A137P7H9"/>
<dbReference type="Proteomes" id="UP000070444">
    <property type="component" value="Unassembled WGS sequence"/>
</dbReference>
<gene>
    <name evidence="1" type="ORF">CONCODRAFT_78593</name>
</gene>
<proteinExistence type="predicted"/>